<dbReference type="EMBL" id="CP073720">
    <property type="protein sequence ID" value="UWP79653.1"/>
    <property type="molecule type" value="Genomic_DNA"/>
</dbReference>
<name>A0ABY5VPH2_9ACTN</name>
<accession>A0ABY5VPH2</accession>
<reference evidence="1" key="1">
    <citation type="submission" date="2021-04" db="EMBL/GenBank/DDBJ databases">
        <authorList>
            <person name="Hartkoorn R.C."/>
            <person name="Beaudoing E."/>
            <person name="Hot D."/>
        </authorList>
    </citation>
    <scope>NUCLEOTIDE SEQUENCE</scope>
    <source>
        <strain evidence="1">NRRL B-16292</strain>
    </source>
</reference>
<sequence length="172" mass="18905">MEFFCYHRDRPGSTALRGELLEAHWSYMDRYTAQMPPVDFRRPAGDVRGHRFAGPDRGAGADRAGSGGRLVAVEGTWTLSVDTPIGEQRTMLVLHRDGDRLTGSLDYRATRLEITDGVVSGDEARWKVVKTLNKLLKVNATVTFTVTVEGDSMRGKADAGKFGTFDVTGLRG</sequence>
<gene>
    <name evidence="1" type="ORF">Dfulv_31390</name>
</gene>
<proteinExistence type="predicted"/>
<protein>
    <submittedName>
        <fullName evidence="1">Uncharacterized protein</fullName>
    </submittedName>
</protein>
<evidence type="ECO:0000313" key="1">
    <source>
        <dbReference type="EMBL" id="UWP79653.1"/>
    </source>
</evidence>
<dbReference type="RefSeq" id="WP_259857411.1">
    <property type="nucleotide sequence ID" value="NZ_BAAAST010000001.1"/>
</dbReference>
<organism evidence="1 2">
    <name type="scientific">Dactylosporangium fulvum</name>
    <dbReference type="NCBI Taxonomy" id="53359"/>
    <lineage>
        <taxon>Bacteria</taxon>
        <taxon>Bacillati</taxon>
        <taxon>Actinomycetota</taxon>
        <taxon>Actinomycetes</taxon>
        <taxon>Micromonosporales</taxon>
        <taxon>Micromonosporaceae</taxon>
        <taxon>Dactylosporangium</taxon>
    </lineage>
</organism>
<evidence type="ECO:0000313" key="2">
    <source>
        <dbReference type="Proteomes" id="UP001059617"/>
    </source>
</evidence>
<keyword evidence="2" id="KW-1185">Reference proteome</keyword>
<reference evidence="1" key="2">
    <citation type="submission" date="2022-09" db="EMBL/GenBank/DDBJ databases">
        <title>Biosynthetic gene clusters of Dactylosporangioum fulvum.</title>
        <authorList>
            <person name="Caradec T."/>
        </authorList>
    </citation>
    <scope>NUCLEOTIDE SEQUENCE</scope>
    <source>
        <strain evidence="1">NRRL B-16292</strain>
    </source>
</reference>
<dbReference type="Proteomes" id="UP001059617">
    <property type="component" value="Chromosome"/>
</dbReference>